<feature type="domain" description="JmjC" evidence="4">
    <location>
        <begin position="90"/>
        <end position="247"/>
    </location>
</feature>
<keyword evidence="6" id="KW-1185">Reference proteome</keyword>
<dbReference type="PROSITE" id="PS51184">
    <property type="entry name" value="JMJC"/>
    <property type="match status" value="1"/>
</dbReference>
<dbReference type="SUPFAM" id="SSF51197">
    <property type="entry name" value="Clavaminate synthase-like"/>
    <property type="match status" value="1"/>
</dbReference>
<evidence type="ECO:0000256" key="1">
    <source>
        <dbReference type="ARBA" id="ARBA00001954"/>
    </source>
</evidence>
<name>A0ABU8A4T2_9ACTN</name>
<comment type="caution">
    <text evidence="5">The sequence shown here is derived from an EMBL/GenBank/DDBJ whole genome shotgun (WGS) entry which is preliminary data.</text>
</comment>
<organism evidence="5 6">
    <name type="scientific">Streptomyces silvae</name>
    <dbReference type="NCBI Taxonomy" id="2803812"/>
    <lineage>
        <taxon>Bacteria</taxon>
        <taxon>Bacillati</taxon>
        <taxon>Actinomycetota</taxon>
        <taxon>Actinomycetes</taxon>
        <taxon>Kitasatosporales</taxon>
        <taxon>Streptomycetaceae</taxon>
        <taxon>Streptomyces</taxon>
    </lineage>
</organism>
<evidence type="ECO:0000313" key="6">
    <source>
        <dbReference type="Proteomes" id="UP001382181"/>
    </source>
</evidence>
<dbReference type="Pfam" id="PF08007">
    <property type="entry name" value="JmjC_2"/>
    <property type="match status" value="1"/>
</dbReference>
<gene>
    <name evidence="5" type="ORF">QBA37_16760</name>
</gene>
<dbReference type="RefSeq" id="WP_124277743.1">
    <property type="nucleotide sequence ID" value="NZ_JARUMK010000001.1"/>
</dbReference>
<keyword evidence="3" id="KW-0408">Iron</keyword>
<reference evidence="5 6" key="1">
    <citation type="submission" date="2023-04" db="EMBL/GenBank/DDBJ databases">
        <title>Genomic diversity of scab-causing Streptomyces spp. in the province of Quebec, Canada.</title>
        <authorList>
            <person name="Biessy A."/>
            <person name="Cadieux M."/>
            <person name="Ciotola M."/>
            <person name="Filion M."/>
        </authorList>
    </citation>
    <scope>NUCLEOTIDE SEQUENCE [LARGE SCALE GENOMIC DNA]</scope>
    <source>
        <strain evidence="5 6">B21-103</strain>
    </source>
</reference>
<dbReference type="Proteomes" id="UP001382181">
    <property type="component" value="Unassembled WGS sequence"/>
</dbReference>
<dbReference type="InterPro" id="IPR003347">
    <property type="entry name" value="JmjC_dom"/>
</dbReference>
<evidence type="ECO:0000259" key="4">
    <source>
        <dbReference type="PROSITE" id="PS51184"/>
    </source>
</evidence>
<protein>
    <submittedName>
        <fullName evidence="5">Cupin domain-containing protein</fullName>
    </submittedName>
</protein>
<comment type="cofactor">
    <cofactor evidence="1">
        <name>Fe(2+)</name>
        <dbReference type="ChEBI" id="CHEBI:29033"/>
    </cofactor>
</comment>
<sequence length="424" mass="46003">MDHRLVAGVEEALGWAGPQHLGTGFARGSLRDRELPARVLTPTRLLDLVMRRNLGNPQIRCFQDGKELHPGAYLHQDVGGGTGRDGAGLVHMGRLGNLLREGTTMVLDRADVFDPTLEVACRSLQWWSGERVTVNIYLTTNAADGFGLHWDDHDVLVVQLSGEKDWEVRGPSRAVPLHRDAARNDTPGEETLWAGTVRAGDVLHIPRGYWHRAGRDGRGSGHSLHMTFGFTTRTGASWLSWLADRSREHELFRHDLAPTPGSEQHRRLVEAAVELVGSAPPADFLAAREHAVAPSRHVPFLETFGHEGSVICVCAFRPRIRDLGETVEVLSSGKKLTFKAKALPALRLLLSGRPVPLDRAAGVVGDEVHPLAEILMRHAWCAPLTPGLASGCSGLVAEVTDVTDAAEVTDVTEPAAPEPDAQGS</sequence>
<dbReference type="InterPro" id="IPR039994">
    <property type="entry name" value="NO66-like"/>
</dbReference>
<evidence type="ECO:0000313" key="5">
    <source>
        <dbReference type="EMBL" id="MEH0560883.1"/>
    </source>
</evidence>
<keyword evidence="2" id="KW-0479">Metal-binding</keyword>
<proteinExistence type="predicted"/>
<evidence type="ECO:0000256" key="2">
    <source>
        <dbReference type="ARBA" id="ARBA00022723"/>
    </source>
</evidence>
<dbReference type="PANTHER" id="PTHR13096:SF8">
    <property type="entry name" value="RIBOSOMAL OXYGENASE 1"/>
    <property type="match status" value="1"/>
</dbReference>
<dbReference type="Gene3D" id="2.60.120.650">
    <property type="entry name" value="Cupin"/>
    <property type="match status" value="1"/>
</dbReference>
<dbReference type="PANTHER" id="PTHR13096">
    <property type="entry name" value="MINA53 MYC INDUCED NUCLEAR ANTIGEN"/>
    <property type="match status" value="1"/>
</dbReference>
<evidence type="ECO:0000256" key="3">
    <source>
        <dbReference type="ARBA" id="ARBA00023004"/>
    </source>
</evidence>
<accession>A0ABU8A4T2</accession>
<dbReference type="EMBL" id="JARUMK010000001">
    <property type="protein sequence ID" value="MEH0560883.1"/>
    <property type="molecule type" value="Genomic_DNA"/>
</dbReference>